<reference evidence="1 2" key="1">
    <citation type="submission" date="2017-09" db="EMBL/GenBank/DDBJ databases">
        <authorList>
            <person name="Varghese N."/>
            <person name="Submissions S."/>
        </authorList>
    </citation>
    <scope>NUCLEOTIDE SEQUENCE [LARGE SCALE GENOMIC DNA]</scope>
    <source>
        <strain evidence="1 2">OK806</strain>
    </source>
</reference>
<dbReference type="EMBL" id="OCSU01000002">
    <property type="protein sequence ID" value="SOE81038.1"/>
    <property type="molecule type" value="Genomic_DNA"/>
</dbReference>
<organism evidence="1 2">
    <name type="scientific">Caballeronia arationis</name>
    <dbReference type="NCBI Taxonomy" id="1777142"/>
    <lineage>
        <taxon>Bacteria</taxon>
        <taxon>Pseudomonadati</taxon>
        <taxon>Pseudomonadota</taxon>
        <taxon>Betaproteobacteria</taxon>
        <taxon>Burkholderiales</taxon>
        <taxon>Burkholderiaceae</taxon>
        <taxon>Caballeronia</taxon>
    </lineage>
</organism>
<evidence type="ECO:0000313" key="2">
    <source>
        <dbReference type="Proteomes" id="UP000219522"/>
    </source>
</evidence>
<keyword evidence="2" id="KW-1185">Reference proteome</keyword>
<dbReference type="RefSeq" id="WP_097190255.1">
    <property type="nucleotide sequence ID" value="NZ_OCSU01000002.1"/>
</dbReference>
<protein>
    <submittedName>
        <fullName evidence="1">Uncharacterized protein</fullName>
    </submittedName>
</protein>
<evidence type="ECO:0000313" key="1">
    <source>
        <dbReference type="EMBL" id="SOE81038.1"/>
    </source>
</evidence>
<sequence>MTNNNQAQNKFDRFLSPALLAALQPQVAPKWWMAMAADEDLFIAPRDGYLNVYYRGNSLVKLTAASDGSLVGEVNYKYLLRPDLKDCLWRMTHDGQIVGDLAGQVPLSDFFHDLNDLEGLKKASKRFAGVEKEGVARIAARQSNVIDLEVAFGSGPVGNGKAEIPRLDLVALHSYTNKKAQDVDFGQALVFYEAKHYSNPELRASGSTEAPVVAQMKKYAQALSDRRHQIVEAYRAQCEYILRTQYASDSAPKVGDMSKLGMRRRRLESIVKYPEKLYLALLPRLLIYGFDEAQKMSPGWMKHVQKLKDSLAENRVIARGDAAEIRLEGVLPLDGEVWKPSGSVEVSALGQALRNDKDVLYG</sequence>
<name>A0A7Z7I836_9BURK</name>
<proteinExistence type="predicted"/>
<comment type="caution">
    <text evidence="1">The sequence shown here is derived from an EMBL/GenBank/DDBJ whole genome shotgun (WGS) entry which is preliminary data.</text>
</comment>
<accession>A0A7Z7I836</accession>
<dbReference type="AlphaFoldDB" id="A0A7Z7I836"/>
<dbReference type="Proteomes" id="UP000219522">
    <property type="component" value="Unassembled WGS sequence"/>
</dbReference>
<gene>
    <name evidence="1" type="ORF">SAMN05446927_4293</name>
</gene>